<dbReference type="AlphaFoldDB" id="A0A8K0N059"/>
<proteinExistence type="predicted"/>
<dbReference type="PANTHER" id="PTHR45523">
    <property type="entry name" value="TETRATRICOPEPTIDE REPEAT (TPR)-CONTAINING PROTEIN-RELATED"/>
    <property type="match status" value="1"/>
</dbReference>
<evidence type="ECO:0000313" key="2">
    <source>
        <dbReference type="Proteomes" id="UP000797356"/>
    </source>
</evidence>
<gene>
    <name evidence="1" type="ORF">COCNU_04G006790</name>
</gene>
<protein>
    <recommendedName>
        <fullName evidence="3">Vacuolar protein sorting-associated protein 13 DH-like domain-containing protein</fullName>
    </recommendedName>
</protein>
<sequence>MSLRQIRRRSAALLRDGGLLQALRAELNHELSSSPPQSQLIKSWVVMRHFPERQLSCDCGVKVQPLLQHVASMKYLQQKMVWKVLETNAHCFSFHEQRKEVRIAQRFHDEVYMHQSALVSTAVSSIQKYLRSQPPGFLSGVDVLRNASSALSSMSKGVAALSMDKKFIQNRQKKDSKSVEDIGDVIGEEVGALAKGFFRGVTGILTKPLEGAKSFGVEGFAQGVGKGLIGAAVQPMGGVLDLLSKTTEEANAVRMKISSTITSEEQLLRRRLPRVIGGDNLLRPYDEYKAAGQVKNLQFHSACQHYDPKKAHPARDPCSVLWDVLLGDMVTMELIHGKKDIPGSLPSRLILHLQIRSIEPKETARVINCTHGSQQATKIYSASTGCLWSKCFKGYLPLLDIRSPLYIILHIFLQDMQKRKVPRPYTPCSSVVCPQVYPKEDFGNWVVHDDKGSVPISSAFGTIPAQPQPGKEP</sequence>
<keyword evidence="2" id="KW-1185">Reference proteome</keyword>
<accession>A0A8K0N059</accession>
<dbReference type="PANTHER" id="PTHR45523:SF6">
    <property type="entry name" value="OS02G0470400 PROTEIN"/>
    <property type="match status" value="1"/>
</dbReference>
<comment type="caution">
    <text evidence="1">The sequence shown here is derived from an EMBL/GenBank/DDBJ whole genome shotgun (WGS) entry which is preliminary data.</text>
</comment>
<dbReference type="Proteomes" id="UP000797356">
    <property type="component" value="Chromosome 4"/>
</dbReference>
<evidence type="ECO:0000313" key="1">
    <source>
        <dbReference type="EMBL" id="KAG1338373.1"/>
    </source>
</evidence>
<evidence type="ECO:0008006" key="3">
    <source>
        <dbReference type="Google" id="ProtNLM"/>
    </source>
</evidence>
<name>A0A8K0N059_COCNU</name>
<organism evidence="1 2">
    <name type="scientific">Cocos nucifera</name>
    <name type="common">Coconut palm</name>
    <dbReference type="NCBI Taxonomy" id="13894"/>
    <lineage>
        <taxon>Eukaryota</taxon>
        <taxon>Viridiplantae</taxon>
        <taxon>Streptophyta</taxon>
        <taxon>Embryophyta</taxon>
        <taxon>Tracheophyta</taxon>
        <taxon>Spermatophyta</taxon>
        <taxon>Magnoliopsida</taxon>
        <taxon>Liliopsida</taxon>
        <taxon>Arecaceae</taxon>
        <taxon>Arecoideae</taxon>
        <taxon>Cocoseae</taxon>
        <taxon>Attaleinae</taxon>
        <taxon>Cocos</taxon>
    </lineage>
</organism>
<reference evidence="1" key="2">
    <citation type="submission" date="2019-07" db="EMBL/GenBank/DDBJ databases">
        <authorList>
            <person name="Yang Y."/>
            <person name="Bocs S."/>
            <person name="Baudouin L."/>
        </authorList>
    </citation>
    <scope>NUCLEOTIDE SEQUENCE</scope>
    <source>
        <tissue evidence="1">Spear leaf of Hainan Tall coconut</tissue>
    </source>
</reference>
<dbReference type="EMBL" id="CM017875">
    <property type="protein sequence ID" value="KAG1338373.1"/>
    <property type="molecule type" value="Genomic_DNA"/>
</dbReference>
<reference evidence="1" key="1">
    <citation type="journal article" date="2017" name="Gigascience">
        <title>The genome draft of coconut (Cocos nucifera).</title>
        <authorList>
            <person name="Xiao Y."/>
            <person name="Xu P."/>
            <person name="Fan H."/>
            <person name="Baudouin L."/>
            <person name="Xia W."/>
            <person name="Bocs S."/>
            <person name="Xu J."/>
            <person name="Li Q."/>
            <person name="Guo A."/>
            <person name="Zhou L."/>
            <person name="Li J."/>
            <person name="Wu Y."/>
            <person name="Ma Z."/>
            <person name="Armero A."/>
            <person name="Issali A.E."/>
            <person name="Liu N."/>
            <person name="Peng M."/>
            <person name="Yang Y."/>
        </authorList>
    </citation>
    <scope>NUCLEOTIDE SEQUENCE</scope>
    <source>
        <tissue evidence="1">Spear leaf of Hainan Tall coconut</tissue>
    </source>
</reference>
<dbReference type="OrthoDB" id="428159at2759"/>